<name>A0ABN7X908_GIGMA</name>
<gene>
    <name evidence="1" type="ORF">GMARGA_LOCUS40203</name>
</gene>
<comment type="caution">
    <text evidence="1">The sequence shown here is derived from an EMBL/GenBank/DDBJ whole genome shotgun (WGS) entry which is preliminary data.</text>
</comment>
<reference evidence="1 2" key="1">
    <citation type="submission" date="2021-06" db="EMBL/GenBank/DDBJ databases">
        <authorList>
            <person name="Kallberg Y."/>
            <person name="Tangrot J."/>
            <person name="Rosling A."/>
        </authorList>
    </citation>
    <scope>NUCLEOTIDE SEQUENCE [LARGE SCALE GENOMIC DNA]</scope>
    <source>
        <strain evidence="1 2">120-4 pot B 10/14</strain>
    </source>
</reference>
<organism evidence="1 2">
    <name type="scientific">Gigaspora margarita</name>
    <dbReference type="NCBI Taxonomy" id="4874"/>
    <lineage>
        <taxon>Eukaryota</taxon>
        <taxon>Fungi</taxon>
        <taxon>Fungi incertae sedis</taxon>
        <taxon>Mucoromycota</taxon>
        <taxon>Glomeromycotina</taxon>
        <taxon>Glomeromycetes</taxon>
        <taxon>Diversisporales</taxon>
        <taxon>Gigasporaceae</taxon>
        <taxon>Gigaspora</taxon>
    </lineage>
</organism>
<protein>
    <submittedName>
        <fullName evidence="1">30707_t:CDS:1</fullName>
    </submittedName>
</protein>
<proteinExistence type="predicted"/>
<evidence type="ECO:0000313" key="1">
    <source>
        <dbReference type="EMBL" id="CAG8850426.1"/>
    </source>
</evidence>
<sequence>YSFMNEQEPDDEVDTFNEYDEYDESDELDKKSEINNKFWEADEIINNNQLRYKKI</sequence>
<dbReference type="EMBL" id="CAJVQB010101040">
    <property type="protein sequence ID" value="CAG8850426.1"/>
    <property type="molecule type" value="Genomic_DNA"/>
</dbReference>
<keyword evidence="2" id="KW-1185">Reference proteome</keyword>
<feature type="non-terminal residue" evidence="1">
    <location>
        <position position="1"/>
    </location>
</feature>
<dbReference type="Proteomes" id="UP000789901">
    <property type="component" value="Unassembled WGS sequence"/>
</dbReference>
<accession>A0ABN7X908</accession>
<evidence type="ECO:0000313" key="2">
    <source>
        <dbReference type="Proteomes" id="UP000789901"/>
    </source>
</evidence>